<keyword evidence="1" id="KW-0805">Transcription regulation</keyword>
<name>A0A7X0VFM6_9BACL</name>
<reference evidence="5 6" key="1">
    <citation type="submission" date="2020-08" db="EMBL/GenBank/DDBJ databases">
        <title>Cohnella phylogeny.</title>
        <authorList>
            <person name="Dunlap C."/>
        </authorList>
    </citation>
    <scope>NUCLEOTIDE SEQUENCE [LARGE SCALE GENOMIC DNA]</scope>
    <source>
        <strain evidence="5 6">DSM 28246</strain>
    </source>
</reference>
<proteinExistence type="predicted"/>
<dbReference type="InterPro" id="IPR018060">
    <property type="entry name" value="HTH_AraC"/>
</dbReference>
<dbReference type="InterPro" id="IPR020449">
    <property type="entry name" value="Tscrpt_reg_AraC-type_HTH"/>
</dbReference>
<dbReference type="PROSITE" id="PS01124">
    <property type="entry name" value="HTH_ARAC_FAMILY_2"/>
    <property type="match status" value="1"/>
</dbReference>
<dbReference type="AlphaFoldDB" id="A0A7X0VFM6"/>
<dbReference type="InterPro" id="IPR029441">
    <property type="entry name" value="Cass2"/>
</dbReference>
<evidence type="ECO:0000259" key="4">
    <source>
        <dbReference type="PROSITE" id="PS01124"/>
    </source>
</evidence>
<dbReference type="Gene3D" id="3.20.80.10">
    <property type="entry name" value="Regulatory factor, effector binding domain"/>
    <property type="match status" value="2"/>
</dbReference>
<dbReference type="Pfam" id="PF12833">
    <property type="entry name" value="HTH_18"/>
    <property type="match status" value="1"/>
</dbReference>
<dbReference type="SMART" id="SM00871">
    <property type="entry name" value="AraC_E_bind"/>
    <property type="match status" value="2"/>
</dbReference>
<dbReference type="PANTHER" id="PTHR47504">
    <property type="entry name" value="RIGHT ORIGIN-BINDING PROTEIN"/>
    <property type="match status" value="1"/>
</dbReference>
<evidence type="ECO:0000256" key="3">
    <source>
        <dbReference type="ARBA" id="ARBA00023163"/>
    </source>
</evidence>
<dbReference type="RefSeq" id="WP_185143673.1">
    <property type="nucleotide sequence ID" value="NZ_JACJVP010000025.1"/>
</dbReference>
<dbReference type="InterPro" id="IPR050959">
    <property type="entry name" value="MarA-like"/>
</dbReference>
<dbReference type="Proteomes" id="UP000547209">
    <property type="component" value="Unassembled WGS sequence"/>
</dbReference>
<dbReference type="PROSITE" id="PS00041">
    <property type="entry name" value="HTH_ARAC_FAMILY_1"/>
    <property type="match status" value="1"/>
</dbReference>
<gene>
    <name evidence="5" type="ORF">H7C19_16110</name>
</gene>
<feature type="domain" description="HTH araC/xylS-type" evidence="4">
    <location>
        <begin position="8"/>
        <end position="106"/>
    </location>
</feature>
<dbReference type="SUPFAM" id="SSF46689">
    <property type="entry name" value="Homeodomain-like"/>
    <property type="match status" value="2"/>
</dbReference>
<dbReference type="GO" id="GO:0043565">
    <property type="term" value="F:sequence-specific DNA binding"/>
    <property type="evidence" value="ECO:0007669"/>
    <property type="project" value="InterPro"/>
</dbReference>
<keyword evidence="6" id="KW-1185">Reference proteome</keyword>
<evidence type="ECO:0000256" key="2">
    <source>
        <dbReference type="ARBA" id="ARBA00023125"/>
    </source>
</evidence>
<dbReference type="PRINTS" id="PR00032">
    <property type="entry name" value="HTHARAC"/>
</dbReference>
<evidence type="ECO:0000313" key="5">
    <source>
        <dbReference type="EMBL" id="MBB6672205.1"/>
    </source>
</evidence>
<dbReference type="InterPro" id="IPR011256">
    <property type="entry name" value="Reg_factor_effector_dom_sf"/>
</dbReference>
<organism evidence="5 6">
    <name type="scientific">Cohnella nanjingensis</name>
    <dbReference type="NCBI Taxonomy" id="1387779"/>
    <lineage>
        <taxon>Bacteria</taxon>
        <taxon>Bacillati</taxon>
        <taxon>Bacillota</taxon>
        <taxon>Bacilli</taxon>
        <taxon>Bacillales</taxon>
        <taxon>Paenibacillaceae</taxon>
        <taxon>Cohnella</taxon>
    </lineage>
</organism>
<dbReference type="EMBL" id="JACJVP010000025">
    <property type="protein sequence ID" value="MBB6672205.1"/>
    <property type="molecule type" value="Genomic_DNA"/>
</dbReference>
<dbReference type="InterPro" id="IPR009057">
    <property type="entry name" value="Homeodomain-like_sf"/>
</dbReference>
<dbReference type="PANTHER" id="PTHR47504:SF5">
    <property type="entry name" value="RIGHT ORIGIN-BINDING PROTEIN"/>
    <property type="match status" value="1"/>
</dbReference>
<dbReference type="Gene3D" id="1.10.10.60">
    <property type="entry name" value="Homeodomain-like"/>
    <property type="match status" value="2"/>
</dbReference>
<dbReference type="SMART" id="SM00342">
    <property type="entry name" value="HTH_ARAC"/>
    <property type="match status" value="1"/>
</dbReference>
<evidence type="ECO:0000313" key="6">
    <source>
        <dbReference type="Proteomes" id="UP000547209"/>
    </source>
</evidence>
<dbReference type="InterPro" id="IPR018062">
    <property type="entry name" value="HTH_AraC-typ_CS"/>
</dbReference>
<keyword evidence="3" id="KW-0804">Transcription</keyword>
<keyword evidence="2" id="KW-0238">DNA-binding</keyword>
<dbReference type="Pfam" id="PF14526">
    <property type="entry name" value="Cass2"/>
    <property type="match status" value="1"/>
</dbReference>
<dbReference type="GO" id="GO:0003700">
    <property type="term" value="F:DNA-binding transcription factor activity"/>
    <property type="evidence" value="ECO:0007669"/>
    <property type="project" value="InterPro"/>
</dbReference>
<dbReference type="SUPFAM" id="SSF55136">
    <property type="entry name" value="Probable bacterial effector-binding domain"/>
    <property type="match status" value="1"/>
</dbReference>
<comment type="caution">
    <text evidence="5">The sequence shown here is derived from an EMBL/GenBank/DDBJ whole genome shotgun (WGS) entry which is preliminary data.</text>
</comment>
<evidence type="ECO:0000256" key="1">
    <source>
        <dbReference type="ARBA" id="ARBA00023015"/>
    </source>
</evidence>
<sequence length="447" mass="51815">MSYVESVQRAIDYIEDHLTEELDLSYIAGEAYISVAQLYRVFYALTGHPVKDYIRKRRMSVAAGHLRNSGRSVEDLAWDSGFESYQSFAKVFKKIAGMTPAAYRKADIFYSFEPIRLHEKVVYLEDKEQTEAFPDVKVIRFMPERVYTFLYTASQEQNIENDAFQAAYDKIAELMQNNQNSKVRIFGHNVDPPESGTHRYGYRILLIGSGERLSAGFDEQPFVGGLYAVRKIAASPPETVQDGWNRLLAEWLPKSTFEIGRHQYIEEFIAYNGKLTRMNLYLPVQRKLHPESIEVVELTARRAVFCRGIGTDAQRKAEDQLIRCHEKRLKDRKMSAGRYYMSFNYGFHDSNDNWWENGILENDAEALDPECQLEEKVFGPGLYACCISKPYGLLIGVLDKMHRWIAANDQYRLDEKRQWFAEYHTVEGTDIEKDTVVKIYIPIFHGE</sequence>
<accession>A0A7X0VFM6</accession>
<dbReference type="InterPro" id="IPR010499">
    <property type="entry name" value="AraC_E-bd"/>
</dbReference>
<protein>
    <submittedName>
        <fullName evidence="5">AraC family transcriptional regulator</fullName>
    </submittedName>
</protein>